<gene>
    <name evidence="8" type="ORF">MGWOODY_XGa2629</name>
</gene>
<keyword evidence="3 8" id="KW-0223">Dioxygenase</keyword>
<evidence type="ECO:0000256" key="1">
    <source>
        <dbReference type="ARBA" id="ARBA00005896"/>
    </source>
</evidence>
<dbReference type="InterPro" id="IPR003819">
    <property type="entry name" value="TauD/TfdA-like"/>
</dbReference>
<sequence>MMYTLNPIGAFAKEVEGLSLWETQDELTIARLADIWSRHGVLVFRRQVLSETELVAFSCSYGDPDVIVREDWSSSHTPEVIQISNMKNYHGQSIGGLGAGELDWHTDQSYMIAPATGSILYMVEMPPEPPLTYWANLQLAYAALPEHRKDEINDLHVVYDYSVRQSTYDDEPEMPSEMRRKTPPVTHPLVNRHPQTGYPALYLDPTTAAGIKGWSDTQSKTLLDELVTHATHADFVYTHKWQIGDVVMWDNGFLMHRRDAFDSAHNRLLKRTTLKLPPDRHIVPPGKPVT</sequence>
<dbReference type="SUPFAM" id="SSF51197">
    <property type="entry name" value="Clavaminate synthase-like"/>
    <property type="match status" value="1"/>
</dbReference>
<organism evidence="8">
    <name type="scientific">hydrothermal vent metagenome</name>
    <dbReference type="NCBI Taxonomy" id="652676"/>
    <lineage>
        <taxon>unclassified sequences</taxon>
        <taxon>metagenomes</taxon>
        <taxon>ecological metagenomes</taxon>
    </lineage>
</organism>
<dbReference type="PANTHER" id="PTHR43779">
    <property type="entry name" value="DIOXYGENASE RV0097-RELATED"/>
    <property type="match status" value="1"/>
</dbReference>
<dbReference type="AlphaFoldDB" id="A0A160TUZ2"/>
<dbReference type="EC" id="1.14.11.17" evidence="8"/>
<evidence type="ECO:0000256" key="2">
    <source>
        <dbReference type="ARBA" id="ARBA00022723"/>
    </source>
</evidence>
<keyword evidence="4 8" id="KW-0560">Oxidoreductase</keyword>
<name>A0A160TUZ2_9ZZZZ</name>
<evidence type="ECO:0000256" key="6">
    <source>
        <dbReference type="SAM" id="MobiDB-lite"/>
    </source>
</evidence>
<keyword evidence="5" id="KW-0408">Iron</keyword>
<evidence type="ECO:0000259" key="7">
    <source>
        <dbReference type="Pfam" id="PF02668"/>
    </source>
</evidence>
<dbReference type="EMBL" id="CZRL01000082">
    <property type="protein sequence ID" value="CUS52539.1"/>
    <property type="molecule type" value="Genomic_DNA"/>
</dbReference>
<feature type="domain" description="TauD/TfdA-like" evidence="7">
    <location>
        <begin position="8"/>
        <end position="273"/>
    </location>
</feature>
<evidence type="ECO:0000256" key="5">
    <source>
        <dbReference type="ARBA" id="ARBA00023004"/>
    </source>
</evidence>
<dbReference type="PANTHER" id="PTHR43779:SF3">
    <property type="entry name" value="(3R)-3-[(CARBOXYMETHYL)AMINO]FATTY ACID OXYGENASE_DECARBOXYLASE"/>
    <property type="match status" value="1"/>
</dbReference>
<dbReference type="Pfam" id="PF02668">
    <property type="entry name" value="TauD"/>
    <property type="match status" value="1"/>
</dbReference>
<feature type="region of interest" description="Disordered" evidence="6">
    <location>
        <begin position="168"/>
        <end position="191"/>
    </location>
</feature>
<accession>A0A160TUZ2</accession>
<dbReference type="InterPro" id="IPR042098">
    <property type="entry name" value="TauD-like_sf"/>
</dbReference>
<evidence type="ECO:0000256" key="3">
    <source>
        <dbReference type="ARBA" id="ARBA00022964"/>
    </source>
</evidence>
<dbReference type="InterPro" id="IPR051178">
    <property type="entry name" value="TfdA_dioxygenase"/>
</dbReference>
<evidence type="ECO:0000313" key="8">
    <source>
        <dbReference type="EMBL" id="CUS52539.1"/>
    </source>
</evidence>
<proteinExistence type="inferred from homology"/>
<protein>
    <submittedName>
        <fullName evidence="8">Alpha-ketoglutarate-dependent taurine dioxygenase</fullName>
        <ecNumber evidence="8">1.14.11.17</ecNumber>
    </submittedName>
</protein>
<dbReference type="GO" id="GO:0000908">
    <property type="term" value="F:taurine dioxygenase activity"/>
    <property type="evidence" value="ECO:0007669"/>
    <property type="project" value="UniProtKB-EC"/>
</dbReference>
<evidence type="ECO:0000256" key="4">
    <source>
        <dbReference type="ARBA" id="ARBA00023002"/>
    </source>
</evidence>
<comment type="similarity">
    <text evidence="1">Belongs to the TfdA dioxygenase family.</text>
</comment>
<dbReference type="Gene3D" id="3.60.130.10">
    <property type="entry name" value="Clavaminate synthase-like"/>
    <property type="match status" value="1"/>
</dbReference>
<reference evidence="8" key="1">
    <citation type="submission" date="2015-10" db="EMBL/GenBank/DDBJ databases">
        <authorList>
            <person name="Gilbert D.G."/>
        </authorList>
    </citation>
    <scope>NUCLEOTIDE SEQUENCE</scope>
</reference>
<keyword evidence="2" id="KW-0479">Metal-binding</keyword>
<dbReference type="GO" id="GO:0046872">
    <property type="term" value="F:metal ion binding"/>
    <property type="evidence" value="ECO:0007669"/>
    <property type="project" value="UniProtKB-KW"/>
</dbReference>